<sequence length="395" mass="46454">MKKRSFFQCKTTTNKFQISENSIVFSAEIAAESVKIKKTTVTKKEKPHYNVSIYTLNKTLFLYYKYIITYCFKSLQKTHDLRWQTKLIARVFKGMSEEKKNIVEEMEFGVLPHIPEMNISRKLLKELIRCYDAYNGWLETLYCKIYITPAKIRDDRFPQKVEYRKLSEEQKEIIDSFKGATLASLTKSVIDMSVEGEENQMKFKRTFVVFVQKCFLLPTTVSIVSPIQKPLALHVDTVQQWDWTSHVLSFLRKGIKAQREGKKLSVDDCVFILMLIYFHESKFSRPEADDAPGTPWVAYWTRRNLVNQIALETTNEMRLVNRAELRGGEIEEKKMEKKTVFLKGKKKEKEKKEKKKIRRRKNRENAAKEKKTTIKGGEKTNQNKEDCSNRFGKQN</sequence>
<comment type="caution">
    <text evidence="2">The sequence shown here is derived from an EMBL/GenBank/DDBJ whole genome shotgun (WGS) entry which is preliminary data.</text>
</comment>
<feature type="compositionally biased region" description="Basic residues" evidence="1">
    <location>
        <begin position="343"/>
        <end position="362"/>
    </location>
</feature>
<evidence type="ECO:0000313" key="2">
    <source>
        <dbReference type="EMBL" id="RYQ85698.1"/>
    </source>
</evidence>
<name>A0A444X7L9_ARAHY</name>
<reference evidence="2 3" key="1">
    <citation type="submission" date="2019-01" db="EMBL/GenBank/DDBJ databases">
        <title>Sequencing of cultivated peanut Arachis hypogaea provides insights into genome evolution and oil improvement.</title>
        <authorList>
            <person name="Chen X."/>
        </authorList>
    </citation>
    <scope>NUCLEOTIDE SEQUENCE [LARGE SCALE GENOMIC DNA]</scope>
    <source>
        <strain evidence="3">cv. Fuhuasheng</strain>
        <tissue evidence="2">Leaves</tissue>
    </source>
</reference>
<gene>
    <name evidence="2" type="ORF">Ahy_B10g105287</name>
</gene>
<accession>A0A444X7L9</accession>
<protein>
    <recommendedName>
        <fullName evidence="4">Aminotransferase-like plant mobile domain-containing protein</fullName>
    </recommendedName>
</protein>
<dbReference type="Proteomes" id="UP000289738">
    <property type="component" value="Chromosome B10"/>
</dbReference>
<keyword evidence="3" id="KW-1185">Reference proteome</keyword>
<feature type="region of interest" description="Disordered" evidence="1">
    <location>
        <begin position="341"/>
        <end position="395"/>
    </location>
</feature>
<organism evidence="2 3">
    <name type="scientific">Arachis hypogaea</name>
    <name type="common">Peanut</name>
    <dbReference type="NCBI Taxonomy" id="3818"/>
    <lineage>
        <taxon>Eukaryota</taxon>
        <taxon>Viridiplantae</taxon>
        <taxon>Streptophyta</taxon>
        <taxon>Embryophyta</taxon>
        <taxon>Tracheophyta</taxon>
        <taxon>Spermatophyta</taxon>
        <taxon>Magnoliopsida</taxon>
        <taxon>eudicotyledons</taxon>
        <taxon>Gunneridae</taxon>
        <taxon>Pentapetalae</taxon>
        <taxon>rosids</taxon>
        <taxon>fabids</taxon>
        <taxon>Fabales</taxon>
        <taxon>Fabaceae</taxon>
        <taxon>Papilionoideae</taxon>
        <taxon>50 kb inversion clade</taxon>
        <taxon>dalbergioids sensu lato</taxon>
        <taxon>Dalbergieae</taxon>
        <taxon>Pterocarpus clade</taxon>
        <taxon>Arachis</taxon>
    </lineage>
</organism>
<evidence type="ECO:0008006" key="4">
    <source>
        <dbReference type="Google" id="ProtNLM"/>
    </source>
</evidence>
<evidence type="ECO:0000256" key="1">
    <source>
        <dbReference type="SAM" id="MobiDB-lite"/>
    </source>
</evidence>
<dbReference type="AlphaFoldDB" id="A0A444X7L9"/>
<feature type="compositionally biased region" description="Basic and acidic residues" evidence="1">
    <location>
        <begin position="363"/>
        <end position="388"/>
    </location>
</feature>
<proteinExistence type="predicted"/>
<dbReference type="PANTHER" id="PTHR34835">
    <property type="entry name" value="OS07G0283600 PROTEIN-RELATED"/>
    <property type="match status" value="1"/>
</dbReference>
<dbReference type="EMBL" id="SDMP01000020">
    <property type="protein sequence ID" value="RYQ85698.1"/>
    <property type="molecule type" value="Genomic_DNA"/>
</dbReference>
<evidence type="ECO:0000313" key="3">
    <source>
        <dbReference type="Proteomes" id="UP000289738"/>
    </source>
</evidence>